<dbReference type="HAMAP" id="MF_01148">
    <property type="entry name" value="Lnt"/>
    <property type="match status" value="1"/>
</dbReference>
<evidence type="ECO:0000313" key="12">
    <source>
        <dbReference type="Proteomes" id="UP001302257"/>
    </source>
</evidence>
<keyword evidence="6 9" id="KW-1133">Transmembrane helix</keyword>
<feature type="transmembrane region" description="Helical" evidence="9">
    <location>
        <begin position="12"/>
        <end position="35"/>
    </location>
</feature>
<feature type="transmembrane region" description="Helical" evidence="9">
    <location>
        <begin position="103"/>
        <end position="127"/>
    </location>
</feature>
<evidence type="ECO:0000259" key="10">
    <source>
        <dbReference type="PROSITE" id="PS50263"/>
    </source>
</evidence>
<feature type="transmembrane region" description="Helical" evidence="9">
    <location>
        <begin position="47"/>
        <end position="65"/>
    </location>
</feature>
<evidence type="ECO:0000256" key="8">
    <source>
        <dbReference type="ARBA" id="ARBA00023315"/>
    </source>
</evidence>
<reference evidence="11 12" key="1">
    <citation type="submission" date="2023-08" db="EMBL/GenBank/DDBJ databases">
        <title>Rhodoferax potami sp. nov. and Rhodoferax mekongensis sp. nov., isolated from the Mekong River in Thailand.</title>
        <authorList>
            <person name="Kitikhun S."/>
            <person name="Charoenyingcharoen P."/>
            <person name="Siriarchawattana P."/>
            <person name="Likhitrattanapisal S."/>
            <person name="Nilsakha T."/>
            <person name="Chanpet A."/>
            <person name="Rattanawaree P."/>
            <person name="Ingsriswang S."/>
        </authorList>
    </citation>
    <scope>NUCLEOTIDE SEQUENCE [LARGE SCALE GENOMIC DNA]</scope>
    <source>
        <strain evidence="11 12">TBRC 17307</strain>
    </source>
</reference>
<sequence length="520" mass="56975">MDRKSADARRNEVASLPTIAIVFIAAAAQSIGVGWPIGAGIVQGQTIWWLQTVSMAAFVVAVARLNSPASAARYTWAFATTWLSTTFWWLFVAMHTYGGLPALLAVIAVIALAAALGAYYAIAIWLWRKWFPVHNALAIGAFAALWLMAEMARGTWLTGFGWGAIGYAHVDGPLAAYLPWIGSYGVSGLAALWAAVLAIAWTQRRWGPAVAMSALLCIPSVLPAGWNGFTEPTSTLQVTLLQGNIPQDEKFETGSGVPLALQWYRNALNQSTGDLVIAPETAIPLLPQQLPDGYWDALTTRFMQGTQSALIGIPLGSFKTGYTNSVIGLTPSEQKVWQYDKHHLVPFGEFIPPLFKWFTQLMNIPLGDFNRGPLGQASLPVRGERVAPNICYEDLYGEELATRFTDITTSPTIFANVSNLGWFNNTVALQQHLNISRARALEFQRPFVRATNTGATAFLSHEGKVIDMLRPLTRGVLQGQVQGRTGLTPFAWWASRFGLWPLWIVALVIVAVAFYKRKPR</sequence>
<dbReference type="Pfam" id="PF20154">
    <property type="entry name" value="LNT_N"/>
    <property type="match status" value="1"/>
</dbReference>
<gene>
    <name evidence="9 11" type="primary">lnt</name>
    <name evidence="11" type="ORF">RAN89_18565</name>
</gene>
<comment type="subcellular location">
    <subcellularLocation>
        <location evidence="1 9">Cell membrane</location>
        <topology evidence="1 9">Multi-pass membrane protein</topology>
    </subcellularLocation>
</comment>
<evidence type="ECO:0000256" key="6">
    <source>
        <dbReference type="ARBA" id="ARBA00022989"/>
    </source>
</evidence>
<feature type="transmembrane region" description="Helical" evidence="9">
    <location>
        <begin position="206"/>
        <end position="226"/>
    </location>
</feature>
<keyword evidence="5 9" id="KW-0812">Transmembrane</keyword>
<evidence type="ECO:0000256" key="2">
    <source>
        <dbReference type="ARBA" id="ARBA00010065"/>
    </source>
</evidence>
<feature type="transmembrane region" description="Helical" evidence="9">
    <location>
        <begin position="177"/>
        <end position="199"/>
    </location>
</feature>
<comment type="catalytic activity">
    <reaction evidence="9">
        <text>N-terminal S-1,2-diacyl-sn-glyceryl-L-cysteinyl-[lipoprotein] + a glycerophospholipid = N-acyl-S-1,2-diacyl-sn-glyceryl-L-cysteinyl-[lipoprotein] + a 2-acyl-sn-glycero-3-phospholipid + H(+)</text>
        <dbReference type="Rhea" id="RHEA:48228"/>
        <dbReference type="Rhea" id="RHEA-COMP:14681"/>
        <dbReference type="Rhea" id="RHEA-COMP:14684"/>
        <dbReference type="ChEBI" id="CHEBI:15378"/>
        <dbReference type="ChEBI" id="CHEBI:136912"/>
        <dbReference type="ChEBI" id="CHEBI:140656"/>
        <dbReference type="ChEBI" id="CHEBI:140657"/>
        <dbReference type="ChEBI" id="CHEBI:140660"/>
        <dbReference type="EC" id="2.3.1.269"/>
    </reaction>
</comment>
<dbReference type="EMBL" id="CP132507">
    <property type="protein sequence ID" value="WNO04866.1"/>
    <property type="molecule type" value="Genomic_DNA"/>
</dbReference>
<keyword evidence="7 9" id="KW-0472">Membrane</keyword>
<dbReference type="InterPro" id="IPR045378">
    <property type="entry name" value="LNT_N"/>
</dbReference>
<comment type="function">
    <text evidence="9">Catalyzes the phospholipid dependent N-acylation of the N-terminal cysteine of apolipoprotein, the last step in lipoprotein maturation.</text>
</comment>
<keyword evidence="3 9" id="KW-1003">Cell membrane</keyword>
<dbReference type="Proteomes" id="UP001302257">
    <property type="component" value="Chromosome"/>
</dbReference>
<evidence type="ECO:0000256" key="1">
    <source>
        <dbReference type="ARBA" id="ARBA00004651"/>
    </source>
</evidence>
<dbReference type="PANTHER" id="PTHR38686:SF1">
    <property type="entry name" value="APOLIPOPROTEIN N-ACYLTRANSFERASE"/>
    <property type="match status" value="1"/>
</dbReference>
<accession>A0ABZ0AYY6</accession>
<dbReference type="EC" id="2.3.1.269" evidence="9"/>
<comment type="similarity">
    <text evidence="2 9">Belongs to the CN hydrolase family. Apolipoprotein N-acyltransferase subfamily.</text>
</comment>
<comment type="pathway">
    <text evidence="9">Protein modification; lipoprotein biosynthesis (N-acyl transfer).</text>
</comment>
<evidence type="ECO:0000256" key="5">
    <source>
        <dbReference type="ARBA" id="ARBA00022692"/>
    </source>
</evidence>
<evidence type="ECO:0000256" key="4">
    <source>
        <dbReference type="ARBA" id="ARBA00022679"/>
    </source>
</evidence>
<dbReference type="InterPro" id="IPR004563">
    <property type="entry name" value="Apolipo_AcylTrfase"/>
</dbReference>
<keyword evidence="12" id="KW-1185">Reference proteome</keyword>
<dbReference type="RefSeq" id="WP_313867687.1">
    <property type="nucleotide sequence ID" value="NZ_CP132507.1"/>
</dbReference>
<evidence type="ECO:0000256" key="7">
    <source>
        <dbReference type="ARBA" id="ARBA00023136"/>
    </source>
</evidence>
<keyword evidence="4 9" id="KW-0808">Transferase</keyword>
<dbReference type="CDD" id="cd07571">
    <property type="entry name" value="ALP_N-acyl_transferase"/>
    <property type="match status" value="1"/>
</dbReference>
<dbReference type="SUPFAM" id="SSF56317">
    <property type="entry name" value="Carbon-nitrogen hydrolase"/>
    <property type="match status" value="1"/>
</dbReference>
<dbReference type="Gene3D" id="3.60.110.10">
    <property type="entry name" value="Carbon-nitrogen hydrolase"/>
    <property type="match status" value="1"/>
</dbReference>
<feature type="transmembrane region" description="Helical" evidence="9">
    <location>
        <begin position="77"/>
        <end position="97"/>
    </location>
</feature>
<dbReference type="InterPro" id="IPR003010">
    <property type="entry name" value="C-N_Hydrolase"/>
</dbReference>
<keyword evidence="8 9" id="KW-0012">Acyltransferase</keyword>
<evidence type="ECO:0000256" key="9">
    <source>
        <dbReference type="HAMAP-Rule" id="MF_01148"/>
    </source>
</evidence>
<feature type="domain" description="CN hydrolase" evidence="10">
    <location>
        <begin position="241"/>
        <end position="483"/>
    </location>
</feature>
<organism evidence="11 12">
    <name type="scientific">Rhodoferax mekongensis</name>
    <dbReference type="NCBI Taxonomy" id="3068341"/>
    <lineage>
        <taxon>Bacteria</taxon>
        <taxon>Pseudomonadati</taxon>
        <taxon>Pseudomonadota</taxon>
        <taxon>Betaproteobacteria</taxon>
        <taxon>Burkholderiales</taxon>
        <taxon>Comamonadaceae</taxon>
        <taxon>Rhodoferax</taxon>
    </lineage>
</organism>
<evidence type="ECO:0000256" key="3">
    <source>
        <dbReference type="ARBA" id="ARBA00022475"/>
    </source>
</evidence>
<dbReference type="Pfam" id="PF00795">
    <property type="entry name" value="CN_hydrolase"/>
    <property type="match status" value="1"/>
</dbReference>
<name>A0ABZ0AYY6_9BURK</name>
<dbReference type="InterPro" id="IPR036526">
    <property type="entry name" value="C-N_Hydrolase_sf"/>
</dbReference>
<protein>
    <recommendedName>
        <fullName evidence="9">Apolipoprotein N-acyltransferase</fullName>
        <shortName evidence="9">ALP N-acyltransferase</shortName>
        <ecNumber evidence="9">2.3.1.269</ecNumber>
    </recommendedName>
</protein>
<dbReference type="NCBIfam" id="TIGR00546">
    <property type="entry name" value="lnt"/>
    <property type="match status" value="1"/>
</dbReference>
<feature type="transmembrane region" description="Helical" evidence="9">
    <location>
        <begin position="490"/>
        <end position="515"/>
    </location>
</feature>
<feature type="transmembrane region" description="Helical" evidence="9">
    <location>
        <begin position="139"/>
        <end position="165"/>
    </location>
</feature>
<dbReference type="PROSITE" id="PS50263">
    <property type="entry name" value="CN_HYDROLASE"/>
    <property type="match status" value="1"/>
</dbReference>
<proteinExistence type="inferred from homology"/>
<dbReference type="PANTHER" id="PTHR38686">
    <property type="entry name" value="APOLIPOPROTEIN N-ACYLTRANSFERASE"/>
    <property type="match status" value="1"/>
</dbReference>
<evidence type="ECO:0000313" key="11">
    <source>
        <dbReference type="EMBL" id="WNO04866.1"/>
    </source>
</evidence>